<keyword evidence="2" id="KW-1185">Reference proteome</keyword>
<name>A0A9P0PAU9_ACAOB</name>
<evidence type="ECO:0000313" key="2">
    <source>
        <dbReference type="Proteomes" id="UP001152888"/>
    </source>
</evidence>
<gene>
    <name evidence="1" type="ORF">ACAOBT_LOCUS11204</name>
</gene>
<dbReference type="AlphaFoldDB" id="A0A9P0PAU9"/>
<dbReference type="Proteomes" id="UP001152888">
    <property type="component" value="Unassembled WGS sequence"/>
</dbReference>
<dbReference type="EMBL" id="CAKOFQ010006827">
    <property type="protein sequence ID" value="CAH1974622.1"/>
    <property type="molecule type" value="Genomic_DNA"/>
</dbReference>
<reference evidence="1" key="1">
    <citation type="submission" date="2022-03" db="EMBL/GenBank/DDBJ databases">
        <authorList>
            <person name="Sayadi A."/>
        </authorList>
    </citation>
    <scope>NUCLEOTIDE SEQUENCE</scope>
</reference>
<organism evidence="1 2">
    <name type="scientific">Acanthoscelides obtectus</name>
    <name type="common">Bean weevil</name>
    <name type="synonym">Bruchus obtectus</name>
    <dbReference type="NCBI Taxonomy" id="200917"/>
    <lineage>
        <taxon>Eukaryota</taxon>
        <taxon>Metazoa</taxon>
        <taxon>Ecdysozoa</taxon>
        <taxon>Arthropoda</taxon>
        <taxon>Hexapoda</taxon>
        <taxon>Insecta</taxon>
        <taxon>Pterygota</taxon>
        <taxon>Neoptera</taxon>
        <taxon>Endopterygota</taxon>
        <taxon>Coleoptera</taxon>
        <taxon>Polyphaga</taxon>
        <taxon>Cucujiformia</taxon>
        <taxon>Chrysomeloidea</taxon>
        <taxon>Chrysomelidae</taxon>
        <taxon>Bruchinae</taxon>
        <taxon>Bruchini</taxon>
        <taxon>Acanthoscelides</taxon>
    </lineage>
</organism>
<protein>
    <submittedName>
        <fullName evidence="1">Uncharacterized protein</fullName>
    </submittedName>
</protein>
<comment type="caution">
    <text evidence="1">The sequence shown here is derived from an EMBL/GenBank/DDBJ whole genome shotgun (WGS) entry which is preliminary data.</text>
</comment>
<proteinExistence type="predicted"/>
<accession>A0A9P0PAU9</accession>
<evidence type="ECO:0000313" key="1">
    <source>
        <dbReference type="EMBL" id="CAH1974622.1"/>
    </source>
</evidence>
<sequence length="40" mass="4939">MWDICGKLTFRGQKLYFSKFLKMITGWYMHNEHQLNCQLK</sequence>